<feature type="compositionally biased region" description="Basic and acidic residues" evidence="4">
    <location>
        <begin position="119"/>
        <end position="140"/>
    </location>
</feature>
<reference evidence="8 9" key="4">
    <citation type="journal article" date="2017" name="Front. Plant Sci.">
        <title>Gene Classification and Mining of Molecular Markers Useful in Red Clover (Trifolium pratense) Breeding.</title>
        <authorList>
            <person name="Istvanek J."/>
            <person name="Dluhosova J."/>
            <person name="Dluhos P."/>
            <person name="Patkova L."/>
            <person name="Nedelnik J."/>
            <person name="Repkova J."/>
        </authorList>
    </citation>
    <scope>NUCLEOTIDE SEQUENCE [LARGE SCALE GENOMIC DNA]</scope>
    <source>
        <strain evidence="9">cv. Tatra</strain>
        <tissue evidence="8">Young leaves</tissue>
    </source>
</reference>
<evidence type="ECO:0000313" key="8">
    <source>
        <dbReference type="EMBL" id="PNY10832.1"/>
    </source>
</evidence>
<evidence type="ECO:0000259" key="5">
    <source>
        <dbReference type="Pfam" id="PF04935"/>
    </source>
</evidence>
<evidence type="ECO:0000256" key="3">
    <source>
        <dbReference type="ARBA" id="ARBA00023242"/>
    </source>
</evidence>
<comment type="similarity">
    <text evidence="2">Belongs to the SURF6 family.</text>
</comment>
<evidence type="ECO:0000256" key="1">
    <source>
        <dbReference type="ARBA" id="ARBA00004123"/>
    </source>
</evidence>
<feature type="compositionally biased region" description="Basic and acidic residues" evidence="4">
    <location>
        <begin position="260"/>
        <end position="293"/>
    </location>
</feature>
<accession>Q2PES5</accession>
<evidence type="ECO:0000256" key="2">
    <source>
        <dbReference type="ARBA" id="ARBA00005904"/>
    </source>
</evidence>
<evidence type="ECO:0000256" key="4">
    <source>
        <dbReference type="SAM" id="MobiDB-lite"/>
    </source>
</evidence>
<dbReference type="AlphaFoldDB" id="Q2PES5"/>
<feature type="compositionally biased region" description="Basic residues" evidence="4">
    <location>
        <begin position="356"/>
        <end position="368"/>
    </location>
</feature>
<feature type="compositionally biased region" description="Basic and acidic residues" evidence="4">
    <location>
        <begin position="320"/>
        <end position="339"/>
    </location>
</feature>
<dbReference type="GO" id="GO:0003677">
    <property type="term" value="F:DNA binding"/>
    <property type="evidence" value="ECO:0007669"/>
    <property type="project" value="TreeGrafter"/>
</dbReference>
<feature type="region of interest" description="Disordered" evidence="4">
    <location>
        <begin position="119"/>
        <end position="153"/>
    </location>
</feature>
<dbReference type="InterPro" id="IPR007019">
    <property type="entry name" value="SURF6"/>
</dbReference>
<dbReference type="EMBL" id="ASHM01004104">
    <property type="protein sequence ID" value="PNY10832.1"/>
    <property type="molecule type" value="Genomic_DNA"/>
</dbReference>
<sequence length="385" mass="45317">MRIRKKQKGVVEAVDAGQDLESVIKENAKFFDKLTDLIPAKFYLPTDDEKPWFQGMNKKKKAEAKKQTRNNIKESRKNRFDPDKSSATTVDIIKERFEKEKVKERIEKEKAKERIEKEKAKERIENEKVKERFEKEKVNDGDEEKDVLKPFEGLEDDRSVTYEELRERFHRKLKGFKSSRNCADPEKAAKKREERDARRGYHFDKKRKRDNETEESKPAPEETEEKAKKDAAEASTELMFGHVKLANDEMQGKKRKLSKHKELERAKKLEEVKKNDPEKGEAIAKKEAWKAAMDRSSGIKVHDDPKLIKKSIHKGKKRQEKNAEKWEERVQSREQLKAEKQKKRSTNIAERINDKKMRKIAKREKKLLRPGFEGRREGFINGASG</sequence>
<keyword evidence="3" id="KW-0539">Nucleus</keyword>
<comment type="subcellular location">
    <subcellularLocation>
        <location evidence="1">Nucleus</location>
    </subcellularLocation>
</comment>
<feature type="region of interest" description="Disordered" evidence="4">
    <location>
        <begin position="173"/>
        <end position="385"/>
    </location>
</feature>
<dbReference type="GO" id="GO:0042273">
    <property type="term" value="P:ribosomal large subunit biogenesis"/>
    <property type="evidence" value="ECO:0007669"/>
    <property type="project" value="TreeGrafter"/>
</dbReference>
<dbReference type="GO" id="GO:0005730">
    <property type="term" value="C:nucleolus"/>
    <property type="evidence" value="ECO:0007669"/>
    <property type="project" value="TreeGrafter"/>
</dbReference>
<evidence type="ECO:0000313" key="7">
    <source>
        <dbReference type="EMBL" id="BAE71277.1"/>
    </source>
</evidence>
<reference evidence="7" key="1">
    <citation type="journal article" date="2003" name="Theor. Appl. Genet.">
        <title>First RFLP linkage map of red clover ( Trifolium pratense L.) based on cDNA probes and its transferability to other red clover germplasm.</title>
        <authorList>
            <person name="Isobe S."/>
            <person name="Klimenko I."/>
            <person name="Ivashuta S."/>
            <person name="Gau M."/>
            <person name="Kozlov N.N."/>
        </authorList>
    </citation>
    <scope>NUCLEOTIDE SEQUENCE</scope>
</reference>
<dbReference type="STRING" id="57577.Q2PES5"/>
<dbReference type="Pfam" id="PF15459">
    <property type="entry name" value="RRP14"/>
    <property type="match status" value="1"/>
</dbReference>
<protein>
    <recommendedName>
        <fullName evidence="10">Surfeit locus protein</fullName>
    </recommendedName>
</protein>
<evidence type="ECO:0008006" key="10">
    <source>
        <dbReference type="Google" id="ProtNLM"/>
    </source>
</evidence>
<feature type="region of interest" description="Disordered" evidence="4">
    <location>
        <begin position="53"/>
        <end position="86"/>
    </location>
</feature>
<evidence type="ECO:0000313" key="9">
    <source>
        <dbReference type="Proteomes" id="UP000236291"/>
    </source>
</evidence>
<evidence type="ECO:0000259" key="6">
    <source>
        <dbReference type="Pfam" id="PF15459"/>
    </source>
</evidence>
<gene>
    <name evidence="8" type="ORF">L195_g007422</name>
</gene>
<feature type="compositionally biased region" description="Basic and acidic residues" evidence="4">
    <location>
        <begin position="183"/>
        <end position="232"/>
    </location>
</feature>
<dbReference type="GO" id="GO:0003723">
    <property type="term" value="F:RNA binding"/>
    <property type="evidence" value="ECO:0007669"/>
    <property type="project" value="TreeGrafter"/>
</dbReference>
<dbReference type="InterPro" id="IPR029188">
    <property type="entry name" value="Rrp14_N"/>
</dbReference>
<proteinExistence type="evidence at transcript level"/>
<dbReference type="PANTHER" id="PTHR14369:SF0">
    <property type="entry name" value="SURFEIT LOCUS PROTEIN 6"/>
    <property type="match status" value="1"/>
</dbReference>
<name>Q2PES5_TRIPR</name>
<dbReference type="GO" id="GO:0042274">
    <property type="term" value="P:ribosomal small subunit biogenesis"/>
    <property type="evidence" value="ECO:0007669"/>
    <property type="project" value="TreeGrafter"/>
</dbReference>
<organism evidence="7">
    <name type="scientific">Trifolium pratense</name>
    <name type="common">Red clover</name>
    <dbReference type="NCBI Taxonomy" id="57577"/>
    <lineage>
        <taxon>Eukaryota</taxon>
        <taxon>Viridiplantae</taxon>
        <taxon>Streptophyta</taxon>
        <taxon>Embryophyta</taxon>
        <taxon>Tracheophyta</taxon>
        <taxon>Spermatophyta</taxon>
        <taxon>Magnoliopsida</taxon>
        <taxon>eudicotyledons</taxon>
        <taxon>Gunneridae</taxon>
        <taxon>Pentapetalae</taxon>
        <taxon>rosids</taxon>
        <taxon>fabids</taxon>
        <taxon>Fabales</taxon>
        <taxon>Fabaceae</taxon>
        <taxon>Papilionoideae</taxon>
        <taxon>50 kb inversion clade</taxon>
        <taxon>NPAAA clade</taxon>
        <taxon>Hologalegina</taxon>
        <taxon>IRL clade</taxon>
        <taxon>Trifolieae</taxon>
        <taxon>Trifolium</taxon>
    </lineage>
</organism>
<dbReference type="PANTHER" id="PTHR14369">
    <property type="entry name" value="SURFEIT LOCUS PROTEIN 6"/>
    <property type="match status" value="1"/>
</dbReference>
<dbReference type="InterPro" id="IPR029190">
    <property type="entry name" value="Rrp14/SURF6_C"/>
</dbReference>
<feature type="compositionally biased region" description="Basic and acidic residues" evidence="4">
    <location>
        <begin position="71"/>
        <end position="84"/>
    </location>
</feature>
<feature type="compositionally biased region" description="Basic residues" evidence="4">
    <location>
        <begin position="308"/>
        <end position="319"/>
    </location>
</feature>
<feature type="domain" description="Ribosomal RNA-processing protein 14/surfeit locus protein 6 C-terminal" evidence="5">
    <location>
        <begin position="186"/>
        <end position="359"/>
    </location>
</feature>
<dbReference type="Proteomes" id="UP000236291">
    <property type="component" value="Unassembled WGS sequence"/>
</dbReference>
<dbReference type="Pfam" id="PF04935">
    <property type="entry name" value="SURF6"/>
    <property type="match status" value="1"/>
</dbReference>
<dbReference type="EMBL" id="AB236825">
    <property type="protein sequence ID" value="BAE71277.1"/>
    <property type="molecule type" value="mRNA"/>
</dbReference>
<feature type="domain" description="Ribosomal RNA-processing protein 14 N-terminal" evidence="6">
    <location>
        <begin position="24"/>
        <end position="83"/>
    </location>
</feature>
<reference evidence="7" key="2">
    <citation type="journal article" date="2005" name="DNA Res.">
        <title>Comprehensive structural analysis of the genome of red clover (Trifolium pratense L.).</title>
        <authorList>
            <person name="Sato S."/>
            <person name="Isobe S."/>
            <person name="Asamizu E."/>
            <person name="Ohmido N."/>
            <person name="Kataoka R."/>
            <person name="Nakamura Y."/>
            <person name="Kaneko T."/>
            <person name="Sakurai N."/>
            <person name="Okumura K."/>
            <person name="Klimenko I."/>
            <person name="Sasamoto S."/>
            <person name="Wada T."/>
            <person name="Watanabe A."/>
            <person name="Kohara M."/>
            <person name="Fujishiro T."/>
            <person name="Tabata S."/>
        </authorList>
    </citation>
    <scope>NUCLEOTIDE SEQUENCE</scope>
</reference>
<reference evidence="8 9" key="3">
    <citation type="journal article" date="2014" name="Am. J. Bot.">
        <title>Genome assembly and annotation for red clover (Trifolium pratense; Fabaceae).</title>
        <authorList>
            <person name="Istvanek J."/>
            <person name="Jaros M."/>
            <person name="Krenek A."/>
            <person name="Repkova J."/>
        </authorList>
    </citation>
    <scope>NUCLEOTIDE SEQUENCE [LARGE SCALE GENOMIC DNA]</scope>
    <source>
        <strain evidence="9">cv. Tatra</strain>
        <tissue evidence="8">Young leaves</tissue>
    </source>
</reference>